<gene>
    <name evidence="2" type="ORF">HNV11_11220</name>
</gene>
<proteinExistence type="predicted"/>
<dbReference type="Proteomes" id="UP000502756">
    <property type="component" value="Chromosome"/>
</dbReference>
<organism evidence="2 3">
    <name type="scientific">Spirosoma taeanense</name>
    <dbReference type="NCBI Taxonomy" id="2735870"/>
    <lineage>
        <taxon>Bacteria</taxon>
        <taxon>Pseudomonadati</taxon>
        <taxon>Bacteroidota</taxon>
        <taxon>Cytophagia</taxon>
        <taxon>Cytophagales</taxon>
        <taxon>Cytophagaceae</taxon>
        <taxon>Spirosoma</taxon>
    </lineage>
</organism>
<protein>
    <submittedName>
        <fullName evidence="2">DUF4126 family protein</fullName>
    </submittedName>
</protein>
<feature type="domain" description="DUF4126" evidence="1">
    <location>
        <begin position="11"/>
        <end position="151"/>
    </location>
</feature>
<reference evidence="2 3" key="1">
    <citation type="submission" date="2020-05" db="EMBL/GenBank/DDBJ databases">
        <title>Genome sequencing of Spirosoma sp. TS118.</title>
        <authorList>
            <person name="Lee J.-H."/>
            <person name="Jeong S."/>
            <person name="Zhao L."/>
            <person name="Jung J.-H."/>
            <person name="Kim M.-K."/>
            <person name="Lim S."/>
        </authorList>
    </citation>
    <scope>NUCLEOTIDE SEQUENCE [LARGE SCALE GENOMIC DNA]</scope>
    <source>
        <strain evidence="2 3">TS118</strain>
    </source>
</reference>
<dbReference type="EMBL" id="CP053435">
    <property type="protein sequence ID" value="QJW89906.1"/>
    <property type="molecule type" value="Genomic_DNA"/>
</dbReference>
<sequence>MIRTYFKAFQIGLIAGMRTLTAPALLSHKLVRTIPAKEPQKPIHWLAQPPVSMALKVLAGGEIIADKLPNAPNRTKAPLLITRIASGATCGAFVSEVEGQSSPLGAVAGGLGAVAATFLFFNLRQLLSDNLGLPDMVGALAEDALTISAGWSVVNHIDSRMQSA</sequence>
<dbReference type="RefSeq" id="WP_171739750.1">
    <property type="nucleotide sequence ID" value="NZ_CP053435.1"/>
</dbReference>
<evidence type="ECO:0000259" key="1">
    <source>
        <dbReference type="Pfam" id="PF13548"/>
    </source>
</evidence>
<keyword evidence="3" id="KW-1185">Reference proteome</keyword>
<dbReference type="Pfam" id="PF13548">
    <property type="entry name" value="DUF4126"/>
    <property type="match status" value="1"/>
</dbReference>
<dbReference type="KEGG" id="stae:HNV11_11220"/>
<evidence type="ECO:0000313" key="2">
    <source>
        <dbReference type="EMBL" id="QJW89906.1"/>
    </source>
</evidence>
<dbReference type="AlphaFoldDB" id="A0A6M5Y951"/>
<name>A0A6M5Y951_9BACT</name>
<evidence type="ECO:0000313" key="3">
    <source>
        <dbReference type="Proteomes" id="UP000502756"/>
    </source>
</evidence>
<dbReference type="InterPro" id="IPR025196">
    <property type="entry name" value="DUF4126"/>
</dbReference>
<accession>A0A6M5Y951</accession>